<dbReference type="AlphaFoldDB" id="A0A6N7RJP4"/>
<name>A0A6N7RJP4_9ACTN</name>
<dbReference type="RefSeq" id="WP_154332031.1">
    <property type="nucleotide sequence ID" value="NZ_VTFY01000001.1"/>
</dbReference>
<dbReference type="EMBL" id="VTFY01000001">
    <property type="protein sequence ID" value="MRX81130.1"/>
    <property type="molecule type" value="Genomic_DNA"/>
</dbReference>
<evidence type="ECO:0000313" key="2">
    <source>
        <dbReference type="Proteomes" id="UP000438093"/>
    </source>
</evidence>
<comment type="caution">
    <text evidence="1">The sequence shown here is derived from an EMBL/GenBank/DDBJ whole genome shotgun (WGS) entry which is preliminary data.</text>
</comment>
<protein>
    <submittedName>
        <fullName evidence="1">Uncharacterized protein</fullName>
    </submittedName>
</protein>
<sequence length="77" mass="8750">MAFEGFCVLACLEQQIAEHLYPSPSLQSLRVDDAADDGFLLLSRAHLLEERSSVLLILNSISTEQYYHIAFTHYGYK</sequence>
<organism evidence="1 2">
    <name type="scientific">Eggerthella guodeyinii</name>
    <dbReference type="NCBI Taxonomy" id="2690837"/>
    <lineage>
        <taxon>Bacteria</taxon>
        <taxon>Bacillati</taxon>
        <taxon>Actinomycetota</taxon>
        <taxon>Coriobacteriia</taxon>
        <taxon>Eggerthellales</taxon>
        <taxon>Eggerthellaceae</taxon>
        <taxon>Eggerthella</taxon>
    </lineage>
</organism>
<gene>
    <name evidence="1" type="ORF">GJG86_01260</name>
</gene>
<keyword evidence="2" id="KW-1185">Reference proteome</keyword>
<evidence type="ECO:0000313" key="1">
    <source>
        <dbReference type="EMBL" id="MRX81130.1"/>
    </source>
</evidence>
<dbReference type="Proteomes" id="UP000438093">
    <property type="component" value="Unassembled WGS sequence"/>
</dbReference>
<reference evidence="2" key="1">
    <citation type="submission" date="2019-08" db="EMBL/GenBank/DDBJ databases">
        <title>Arthrobacter sp. nov., isolated from plateau pika and Tibetan wild ass.</title>
        <authorList>
            <person name="Ge Y."/>
        </authorList>
    </citation>
    <scope>NUCLEOTIDE SEQUENCE [LARGE SCALE GENOMIC DNA]</scope>
    <source>
        <strain evidence="2">HF-4214</strain>
    </source>
</reference>
<proteinExistence type="predicted"/>
<accession>A0A6N7RJP4</accession>